<comment type="caution">
    <text evidence="4">The sequence shown here is derived from an EMBL/GenBank/DDBJ whole genome shotgun (WGS) entry which is preliminary data.</text>
</comment>
<evidence type="ECO:0000313" key="5">
    <source>
        <dbReference type="Proteomes" id="UP001317191"/>
    </source>
</evidence>
<evidence type="ECO:0000256" key="1">
    <source>
        <dbReference type="ARBA" id="ARBA00022741"/>
    </source>
</evidence>
<dbReference type="Pfam" id="PF06414">
    <property type="entry name" value="Zeta_toxin"/>
    <property type="match status" value="1"/>
</dbReference>
<dbReference type="PANTHER" id="PTHR39206:SF1">
    <property type="entry name" value="SLL8004 PROTEIN"/>
    <property type="match status" value="1"/>
</dbReference>
<accession>A0ABT0TN55</accession>
<protein>
    <recommendedName>
        <fullName evidence="3">Zeta toxin domain-containing protein</fullName>
    </recommendedName>
</protein>
<dbReference type="PANTHER" id="PTHR39206">
    <property type="entry name" value="SLL8004 PROTEIN"/>
    <property type="match status" value="1"/>
</dbReference>
<dbReference type="Gene3D" id="3.40.50.300">
    <property type="entry name" value="P-loop containing nucleotide triphosphate hydrolases"/>
    <property type="match status" value="1"/>
</dbReference>
<keyword evidence="5" id="KW-1185">Reference proteome</keyword>
<dbReference type="SUPFAM" id="SSF52540">
    <property type="entry name" value="P-loop containing nucleoside triphosphate hydrolases"/>
    <property type="match status" value="1"/>
</dbReference>
<reference evidence="4 5" key="1">
    <citation type="submission" date="2022-05" db="EMBL/GenBank/DDBJ databases">
        <title>Flavobacterium sp., isolated from activated sludge.</title>
        <authorList>
            <person name="Ran Q."/>
        </authorList>
    </citation>
    <scope>NUCLEOTIDE SEQUENCE [LARGE SCALE GENOMIC DNA]</scope>
    <source>
        <strain evidence="4 5">HXWNR70</strain>
    </source>
</reference>
<gene>
    <name evidence="4" type="ORF">NAT50_06095</name>
</gene>
<feature type="domain" description="Zeta toxin" evidence="3">
    <location>
        <begin position="101"/>
        <end position="190"/>
    </location>
</feature>
<evidence type="ECO:0000259" key="3">
    <source>
        <dbReference type="Pfam" id="PF06414"/>
    </source>
</evidence>
<evidence type="ECO:0000313" key="4">
    <source>
        <dbReference type="EMBL" id="MCL9808928.1"/>
    </source>
</evidence>
<proteinExistence type="predicted"/>
<keyword evidence="1" id="KW-0547">Nucleotide-binding</keyword>
<dbReference type="RefSeq" id="WP_250592328.1">
    <property type="nucleotide sequence ID" value="NZ_JAMLJM010000003.1"/>
</dbReference>
<sequence length="249" mass="28526">MASNKRVRIFAGPNGSGKSTLFEEFQNEYKEKTGYFVNADLLEKKLSDTSLIDLESIGLSATQEDLEAFKLLPASESLFSKAEKEGHIIDVHIKENCIVDNSSDTHSYEGSFIAAFIRHLLLEQNKSFSFETVMSHSSKVEEIKDLIESGYQVYLYFVCIDDPDVNVTRVQNRKSLGGHDVSPEKVTERYPKTLNLLHQVLPLCYRAYLFDNSGKKNELIAELYKNDMELQSDKFPQWFLDYVLPYYTS</sequence>
<evidence type="ECO:0000256" key="2">
    <source>
        <dbReference type="ARBA" id="ARBA00022840"/>
    </source>
</evidence>
<dbReference type="InterPro" id="IPR010488">
    <property type="entry name" value="Zeta_toxin_domain"/>
</dbReference>
<dbReference type="InterPro" id="IPR027417">
    <property type="entry name" value="P-loop_NTPase"/>
</dbReference>
<dbReference type="Proteomes" id="UP001317191">
    <property type="component" value="Unassembled WGS sequence"/>
</dbReference>
<dbReference type="EMBL" id="JAMLJM010000003">
    <property type="protein sequence ID" value="MCL9808928.1"/>
    <property type="molecule type" value="Genomic_DNA"/>
</dbReference>
<name>A0ABT0TN55_9FLAO</name>
<keyword evidence="2" id="KW-0067">ATP-binding</keyword>
<organism evidence="4 5">
    <name type="scientific">Flavobacterium luminosum</name>
    <dbReference type="NCBI Taxonomy" id="2949086"/>
    <lineage>
        <taxon>Bacteria</taxon>
        <taxon>Pseudomonadati</taxon>
        <taxon>Bacteroidota</taxon>
        <taxon>Flavobacteriia</taxon>
        <taxon>Flavobacteriales</taxon>
        <taxon>Flavobacteriaceae</taxon>
        <taxon>Flavobacterium</taxon>
    </lineage>
</organism>